<reference evidence="1" key="1">
    <citation type="submission" date="2022-07" db="EMBL/GenBank/DDBJ databases">
        <title>Phylogenomic reconstructions and comparative analyses of Kickxellomycotina fungi.</title>
        <authorList>
            <person name="Reynolds N.K."/>
            <person name="Stajich J.E."/>
            <person name="Barry K."/>
            <person name="Grigoriev I.V."/>
            <person name="Crous P."/>
            <person name="Smith M.E."/>
        </authorList>
    </citation>
    <scope>NUCLEOTIDE SEQUENCE</scope>
    <source>
        <strain evidence="1">Benny 63K</strain>
    </source>
</reference>
<proteinExistence type="predicted"/>
<evidence type="ECO:0000313" key="2">
    <source>
        <dbReference type="Proteomes" id="UP001150581"/>
    </source>
</evidence>
<gene>
    <name evidence="1" type="primary">ARL3_2</name>
    <name evidence="1" type="ORF">LPJ66_001577</name>
</gene>
<organism evidence="1 2">
    <name type="scientific">Kickxella alabastrina</name>
    <dbReference type="NCBI Taxonomy" id="61397"/>
    <lineage>
        <taxon>Eukaryota</taxon>
        <taxon>Fungi</taxon>
        <taxon>Fungi incertae sedis</taxon>
        <taxon>Zoopagomycota</taxon>
        <taxon>Kickxellomycotina</taxon>
        <taxon>Kickxellomycetes</taxon>
        <taxon>Kickxellales</taxon>
        <taxon>Kickxellaceae</taxon>
        <taxon>Kickxella</taxon>
    </lineage>
</organism>
<accession>A0ACC1ISW1</accession>
<sequence length="200" mass="22095">MFSLVSGAYRYFTRQDEYNVLMLGLDSSGKTTLLEKIKHIHTGVLGMPAENILPTVGVNISKVTMNRDLIKFMDLGGQADLRGIWEAYFEDCHAILFVIDSANGERIDEAGNVLIKLVKSEELEGLPVLILANKCDLSDAGSLVKIKEMVNGMADLLDSRDVRVMEASGVEGTRVQTAMDWLHSRIIDNRTKRPPAASDI</sequence>
<dbReference type="EMBL" id="JANBPG010000091">
    <property type="protein sequence ID" value="KAJ1900265.1"/>
    <property type="molecule type" value="Genomic_DNA"/>
</dbReference>
<keyword evidence="2" id="KW-1185">Reference proteome</keyword>
<evidence type="ECO:0000313" key="1">
    <source>
        <dbReference type="EMBL" id="KAJ1900265.1"/>
    </source>
</evidence>
<name>A0ACC1ISW1_9FUNG</name>
<comment type="caution">
    <text evidence="1">The sequence shown here is derived from an EMBL/GenBank/DDBJ whole genome shotgun (WGS) entry which is preliminary data.</text>
</comment>
<protein>
    <submittedName>
        <fullName evidence="1">ADP-ribosylation factor protein 3</fullName>
    </submittedName>
</protein>
<dbReference type="Proteomes" id="UP001150581">
    <property type="component" value="Unassembled WGS sequence"/>
</dbReference>